<feature type="domain" description="M23ase beta-sheet core" evidence="3">
    <location>
        <begin position="143"/>
        <end position="240"/>
    </location>
</feature>
<dbReference type="InterPro" id="IPR016047">
    <property type="entry name" value="M23ase_b-sheet_dom"/>
</dbReference>
<feature type="region of interest" description="Disordered" evidence="1">
    <location>
        <begin position="62"/>
        <end position="92"/>
    </location>
</feature>
<name>A0A1T2X758_9BACL</name>
<sequence length="247" mass="26897">MNEQNKNKAGHEESPKNALGATGAKPSSWKRAMSKKWVFPAVYMAAIAILLTVLVVYQGTKTTKSPDLSTSTITENVDGSTTTDSSKNEGTTATAVNTNSEAIAWPVENEKDVKVVMPFYDNNDSAEVHKDAMVEYKDTFTPNVGIDLARKDDKPFQVLAALSGKVTRAEKNPVLGQIVEITSPDGTKTVYQSLTDLKVKKDDEIKQGDALGTAGRNELEKDLGVHVHFEVYQDNKPVNPQTLLGKN</sequence>
<proteinExistence type="predicted"/>
<keyword evidence="2" id="KW-1133">Transmembrane helix</keyword>
<dbReference type="OrthoDB" id="2050153at2"/>
<dbReference type="STRING" id="1324314.BVG16_20425"/>
<evidence type="ECO:0000256" key="1">
    <source>
        <dbReference type="SAM" id="MobiDB-lite"/>
    </source>
</evidence>
<feature type="transmembrane region" description="Helical" evidence="2">
    <location>
        <begin position="37"/>
        <end position="57"/>
    </location>
</feature>
<gene>
    <name evidence="4" type="ORF">BVG16_20425</name>
</gene>
<dbReference type="InterPro" id="IPR050570">
    <property type="entry name" value="Cell_wall_metabolism_enzyme"/>
</dbReference>
<dbReference type="EMBL" id="MSZX01000008">
    <property type="protein sequence ID" value="OPA75700.1"/>
    <property type="molecule type" value="Genomic_DNA"/>
</dbReference>
<feature type="compositionally biased region" description="Basic and acidic residues" evidence="1">
    <location>
        <begin position="1"/>
        <end position="15"/>
    </location>
</feature>
<comment type="caution">
    <text evidence="4">The sequence shown here is derived from an EMBL/GenBank/DDBJ whole genome shotgun (WGS) entry which is preliminary data.</text>
</comment>
<dbReference type="Pfam" id="PF01551">
    <property type="entry name" value="Peptidase_M23"/>
    <property type="match status" value="1"/>
</dbReference>
<organism evidence="4 5">
    <name type="scientific">Paenibacillus selenitireducens</name>
    <dbReference type="NCBI Taxonomy" id="1324314"/>
    <lineage>
        <taxon>Bacteria</taxon>
        <taxon>Bacillati</taxon>
        <taxon>Bacillota</taxon>
        <taxon>Bacilli</taxon>
        <taxon>Bacillales</taxon>
        <taxon>Paenibacillaceae</taxon>
        <taxon>Paenibacillus</taxon>
    </lineage>
</organism>
<dbReference type="Proteomes" id="UP000190188">
    <property type="component" value="Unassembled WGS sequence"/>
</dbReference>
<dbReference type="RefSeq" id="WP_078501032.1">
    <property type="nucleotide sequence ID" value="NZ_MSZX01000008.1"/>
</dbReference>
<dbReference type="AlphaFoldDB" id="A0A1T2X758"/>
<feature type="region of interest" description="Disordered" evidence="1">
    <location>
        <begin position="1"/>
        <end position="25"/>
    </location>
</feature>
<evidence type="ECO:0000256" key="2">
    <source>
        <dbReference type="SAM" id="Phobius"/>
    </source>
</evidence>
<evidence type="ECO:0000313" key="4">
    <source>
        <dbReference type="EMBL" id="OPA75700.1"/>
    </source>
</evidence>
<keyword evidence="2" id="KW-0812">Transmembrane</keyword>
<reference evidence="4 5" key="1">
    <citation type="submission" date="2017-01" db="EMBL/GenBank/DDBJ databases">
        <title>Genome analysis of Paenibacillus selenitrireducens ES3-24.</title>
        <authorList>
            <person name="Xu D."/>
            <person name="Yao R."/>
            <person name="Zheng S."/>
        </authorList>
    </citation>
    <scope>NUCLEOTIDE SEQUENCE [LARGE SCALE GENOMIC DNA]</scope>
    <source>
        <strain evidence="4 5">ES3-24</strain>
    </source>
</reference>
<protein>
    <recommendedName>
        <fullName evidence="3">M23ase beta-sheet core domain-containing protein</fullName>
    </recommendedName>
</protein>
<evidence type="ECO:0000259" key="3">
    <source>
        <dbReference type="Pfam" id="PF01551"/>
    </source>
</evidence>
<dbReference type="PANTHER" id="PTHR21666">
    <property type="entry name" value="PEPTIDASE-RELATED"/>
    <property type="match status" value="1"/>
</dbReference>
<dbReference type="SUPFAM" id="SSF51261">
    <property type="entry name" value="Duplicated hybrid motif"/>
    <property type="match status" value="1"/>
</dbReference>
<keyword evidence="2" id="KW-0472">Membrane</keyword>
<dbReference type="CDD" id="cd12797">
    <property type="entry name" value="M23_peptidase"/>
    <property type="match status" value="1"/>
</dbReference>
<keyword evidence="5" id="KW-1185">Reference proteome</keyword>
<dbReference type="GO" id="GO:0004222">
    <property type="term" value="F:metalloendopeptidase activity"/>
    <property type="evidence" value="ECO:0007669"/>
    <property type="project" value="TreeGrafter"/>
</dbReference>
<accession>A0A1T2X758</accession>
<dbReference type="Gene3D" id="2.70.70.10">
    <property type="entry name" value="Glucose Permease (Domain IIA)"/>
    <property type="match status" value="1"/>
</dbReference>
<dbReference type="InterPro" id="IPR011055">
    <property type="entry name" value="Dup_hybrid_motif"/>
</dbReference>
<dbReference type="PANTHER" id="PTHR21666:SF291">
    <property type="entry name" value="STAGE II SPORULATION PROTEIN Q"/>
    <property type="match status" value="1"/>
</dbReference>
<evidence type="ECO:0000313" key="5">
    <source>
        <dbReference type="Proteomes" id="UP000190188"/>
    </source>
</evidence>